<proteinExistence type="predicted"/>
<dbReference type="OrthoDB" id="5297720at2"/>
<evidence type="ECO:0000313" key="2">
    <source>
        <dbReference type="EMBL" id="SMC29772.1"/>
    </source>
</evidence>
<name>A0A1W1Y0V8_9NEIS</name>
<dbReference type="RefSeq" id="WP_084093025.1">
    <property type="nucleotide sequence ID" value="NZ_FWXD01000044.1"/>
</dbReference>
<dbReference type="Gene3D" id="2.30.30.40">
    <property type="entry name" value="SH3 Domains"/>
    <property type="match status" value="2"/>
</dbReference>
<dbReference type="EMBL" id="FWXD01000044">
    <property type="protein sequence ID" value="SMC29772.1"/>
    <property type="molecule type" value="Genomic_DNA"/>
</dbReference>
<sequence length="148" mass="16454">MHKPRTKLLVLAALALLAGASHALEFRSVARHGAVLYQAPQDDAKKLFVLSRGTPLELLSEENGWLRVRDREGTLAWLKKTDASGKRYVAVLKPVNVYQKPDAGAAVQFKAGKDLLLELVENTRNGWLKVKHRDGQTGYIRIEEAWGA</sequence>
<dbReference type="InterPro" id="IPR010466">
    <property type="entry name" value="DUF1058"/>
</dbReference>
<organism evidence="2 3">
    <name type="scientific">Andreprevotia lacus DSM 23236</name>
    <dbReference type="NCBI Taxonomy" id="1121001"/>
    <lineage>
        <taxon>Bacteria</taxon>
        <taxon>Pseudomonadati</taxon>
        <taxon>Pseudomonadota</taxon>
        <taxon>Betaproteobacteria</taxon>
        <taxon>Neisseriales</taxon>
        <taxon>Chitinibacteraceae</taxon>
        <taxon>Andreprevotia</taxon>
    </lineage>
</organism>
<feature type="chain" id="PRO_5012415956" evidence="1">
    <location>
        <begin position="24"/>
        <end position="148"/>
    </location>
</feature>
<evidence type="ECO:0000313" key="3">
    <source>
        <dbReference type="Proteomes" id="UP000192761"/>
    </source>
</evidence>
<dbReference type="Proteomes" id="UP000192761">
    <property type="component" value="Unassembled WGS sequence"/>
</dbReference>
<keyword evidence="3" id="KW-1185">Reference proteome</keyword>
<accession>A0A1W1Y0V8</accession>
<evidence type="ECO:0000256" key="1">
    <source>
        <dbReference type="SAM" id="SignalP"/>
    </source>
</evidence>
<dbReference type="AlphaFoldDB" id="A0A1W1Y0V8"/>
<protein>
    <submittedName>
        <fullName evidence="2">SH3 domain-containing protein</fullName>
    </submittedName>
</protein>
<dbReference type="Pfam" id="PF06347">
    <property type="entry name" value="SH3_4"/>
    <property type="match status" value="2"/>
</dbReference>
<gene>
    <name evidence="2" type="ORF">SAMN02745857_04113</name>
</gene>
<dbReference type="STRING" id="1121001.SAMN02745857_04113"/>
<feature type="signal peptide" evidence="1">
    <location>
        <begin position="1"/>
        <end position="23"/>
    </location>
</feature>
<keyword evidence="1" id="KW-0732">Signal</keyword>
<reference evidence="2 3" key="1">
    <citation type="submission" date="2017-04" db="EMBL/GenBank/DDBJ databases">
        <authorList>
            <person name="Afonso C.L."/>
            <person name="Miller P.J."/>
            <person name="Scott M.A."/>
            <person name="Spackman E."/>
            <person name="Goraichik I."/>
            <person name="Dimitrov K.M."/>
            <person name="Suarez D.L."/>
            <person name="Swayne D.E."/>
        </authorList>
    </citation>
    <scope>NUCLEOTIDE SEQUENCE [LARGE SCALE GENOMIC DNA]</scope>
    <source>
        <strain evidence="2 3">DSM 23236</strain>
    </source>
</reference>